<dbReference type="InterPro" id="IPR045229">
    <property type="entry name" value="TPP_enz"/>
</dbReference>
<protein>
    <submittedName>
        <fullName evidence="7">Uncharacterized protein</fullName>
    </submittedName>
</protein>
<evidence type="ECO:0000256" key="4">
    <source>
        <dbReference type="ARBA" id="ARBA00023128"/>
    </source>
</evidence>
<dbReference type="GO" id="GO:0005739">
    <property type="term" value="C:mitochondrion"/>
    <property type="evidence" value="ECO:0007669"/>
    <property type="project" value="UniProtKB-SubCell"/>
</dbReference>
<keyword evidence="4" id="KW-0496">Mitochondrion</keyword>
<dbReference type="GeneID" id="38782247"/>
<keyword evidence="8" id="KW-1185">Reference proteome</keyword>
<dbReference type="Gene3D" id="3.40.50.970">
    <property type="match status" value="2"/>
</dbReference>
<dbReference type="GO" id="GO:0009099">
    <property type="term" value="P:L-valine biosynthetic process"/>
    <property type="evidence" value="ECO:0007669"/>
    <property type="project" value="TreeGrafter"/>
</dbReference>
<dbReference type="GO" id="GO:0030976">
    <property type="term" value="F:thiamine pyrophosphate binding"/>
    <property type="evidence" value="ECO:0007669"/>
    <property type="project" value="InterPro"/>
</dbReference>
<dbReference type="CDD" id="cd07035">
    <property type="entry name" value="TPP_PYR_POX_like"/>
    <property type="match status" value="1"/>
</dbReference>
<comment type="similarity">
    <text evidence="2">Belongs to the TPP enzyme family.</text>
</comment>
<dbReference type="InterPro" id="IPR011766">
    <property type="entry name" value="TPP_enzyme_TPP-bd"/>
</dbReference>
<comment type="subcellular location">
    <subcellularLocation>
        <location evidence="1">Mitochondrion</location>
    </subcellularLocation>
</comment>
<proteinExistence type="inferred from homology"/>
<dbReference type="SUPFAM" id="SSF52467">
    <property type="entry name" value="DHS-like NAD/FAD-binding domain"/>
    <property type="match status" value="1"/>
</dbReference>
<evidence type="ECO:0000313" key="8">
    <source>
        <dbReference type="Proteomes" id="UP000287166"/>
    </source>
</evidence>
<dbReference type="AlphaFoldDB" id="A0A401GT34"/>
<reference evidence="7 8" key="1">
    <citation type="journal article" date="2018" name="Sci. Rep.">
        <title>Genome sequence of the cauliflower mushroom Sparassis crispa (Hanabiratake) and its association with beneficial usage.</title>
        <authorList>
            <person name="Kiyama R."/>
            <person name="Furutani Y."/>
            <person name="Kawaguchi K."/>
            <person name="Nakanishi T."/>
        </authorList>
    </citation>
    <scope>NUCLEOTIDE SEQUENCE [LARGE SCALE GENOMIC DNA]</scope>
</reference>
<evidence type="ECO:0000256" key="1">
    <source>
        <dbReference type="ARBA" id="ARBA00004173"/>
    </source>
</evidence>
<dbReference type="SUPFAM" id="SSF52518">
    <property type="entry name" value="Thiamin diphosphate-binding fold (THDP-binding)"/>
    <property type="match status" value="2"/>
</dbReference>
<dbReference type="InterPro" id="IPR012001">
    <property type="entry name" value="Thiamin_PyroP_enz_TPP-bd_dom"/>
</dbReference>
<evidence type="ECO:0000259" key="6">
    <source>
        <dbReference type="Pfam" id="PF02776"/>
    </source>
</evidence>
<dbReference type="Gene3D" id="3.40.50.1220">
    <property type="entry name" value="TPP-binding domain"/>
    <property type="match status" value="1"/>
</dbReference>
<accession>A0A401GT34</accession>
<dbReference type="GO" id="GO:0003984">
    <property type="term" value="F:acetolactate synthase activity"/>
    <property type="evidence" value="ECO:0007669"/>
    <property type="project" value="TreeGrafter"/>
</dbReference>
<dbReference type="PANTHER" id="PTHR18968">
    <property type="entry name" value="THIAMINE PYROPHOSPHATE ENZYMES"/>
    <property type="match status" value="1"/>
</dbReference>
<dbReference type="STRING" id="139825.A0A401GT34"/>
<dbReference type="Pfam" id="PF02776">
    <property type="entry name" value="TPP_enzyme_N"/>
    <property type="match status" value="1"/>
</dbReference>
<dbReference type="GO" id="GO:0005948">
    <property type="term" value="C:acetolactate synthase complex"/>
    <property type="evidence" value="ECO:0007669"/>
    <property type="project" value="TreeGrafter"/>
</dbReference>
<evidence type="ECO:0000256" key="3">
    <source>
        <dbReference type="ARBA" id="ARBA00023052"/>
    </source>
</evidence>
<organism evidence="7 8">
    <name type="scientific">Sparassis crispa</name>
    <dbReference type="NCBI Taxonomy" id="139825"/>
    <lineage>
        <taxon>Eukaryota</taxon>
        <taxon>Fungi</taxon>
        <taxon>Dikarya</taxon>
        <taxon>Basidiomycota</taxon>
        <taxon>Agaricomycotina</taxon>
        <taxon>Agaricomycetes</taxon>
        <taxon>Polyporales</taxon>
        <taxon>Sparassidaceae</taxon>
        <taxon>Sparassis</taxon>
    </lineage>
</organism>
<dbReference type="Pfam" id="PF02775">
    <property type="entry name" value="TPP_enzyme_C"/>
    <property type="match status" value="1"/>
</dbReference>
<feature type="domain" description="Thiamine pyrophosphate enzyme TPP-binding" evidence="5">
    <location>
        <begin position="430"/>
        <end position="592"/>
    </location>
</feature>
<evidence type="ECO:0000256" key="2">
    <source>
        <dbReference type="ARBA" id="ARBA00007812"/>
    </source>
</evidence>
<dbReference type="OrthoDB" id="2867507at2759"/>
<dbReference type="RefSeq" id="XP_027616243.1">
    <property type="nucleotide sequence ID" value="XM_027760442.1"/>
</dbReference>
<sequence>MHTTASVLLQTLADAGVTHAFVNWGNDHCAILEDLEQQRVERGDTALAIVTCPNEMVALSAAQAFAQVARRPAAVIVHVDVGTQALAGAVHNVDKGQTPVIIFAGASPFTVDGELKGSKNEWPMFPQDAPDQSAVVRQFMRFTGQIQSGKNAAKIIMRGFQFATSGPTGPVYLWARREILEEVVDQSAFLTKSQVAKWPCVEPSALSPLAARTISEALLDATFPMVITGTSGRNPGTVPLLADLSKFLAISVFDSCPQALNIPYSHPYLIGSSFEGRNPHLQHADVVLILDAVVPWIPETGTRLSNSARVFVIAADPLQRTTGYAHADAEMVCAADAEVALTQLLELTALAAKQVGEPYQERVQVRAIRAMGLHAEWLGALATAEKALSPNGTSPTAAFVLATLRNAVQAQTPSRGEKVLWLNEGISHCGHVWAHIKPEVPGNMIMSGGASLGWSLPAGVGSHLGAKATGKEYELITAVMGDGCFLFGIPSTSFWMARRYETPFLTIILNNGGWASPKHSMMSMHPDGHGSKASMRQLTVGFGPEMPDYAGIAAAAGGAWGRRVHAATELKATIEEAIRVVIDEKRSAVVDCIIDEI</sequence>
<feature type="domain" description="Thiamine pyrophosphate enzyme N-terminal TPP-binding" evidence="6">
    <location>
        <begin position="3"/>
        <end position="113"/>
    </location>
</feature>
<evidence type="ECO:0000259" key="5">
    <source>
        <dbReference type="Pfam" id="PF02775"/>
    </source>
</evidence>
<keyword evidence="3" id="KW-0786">Thiamine pyrophosphate</keyword>
<evidence type="ECO:0000313" key="7">
    <source>
        <dbReference type="EMBL" id="GBE85330.1"/>
    </source>
</evidence>
<gene>
    <name evidence="7" type="ORF">SCP_0705170</name>
</gene>
<dbReference type="InParanoid" id="A0A401GT34"/>
<comment type="caution">
    <text evidence="7">The sequence shown here is derived from an EMBL/GenBank/DDBJ whole genome shotgun (WGS) entry which is preliminary data.</text>
</comment>
<dbReference type="Proteomes" id="UP000287166">
    <property type="component" value="Unassembled WGS sequence"/>
</dbReference>
<dbReference type="GO" id="GO:0050660">
    <property type="term" value="F:flavin adenine dinucleotide binding"/>
    <property type="evidence" value="ECO:0007669"/>
    <property type="project" value="TreeGrafter"/>
</dbReference>
<dbReference type="EMBL" id="BFAD01000007">
    <property type="protein sequence ID" value="GBE85330.1"/>
    <property type="molecule type" value="Genomic_DNA"/>
</dbReference>
<dbReference type="InterPro" id="IPR029035">
    <property type="entry name" value="DHS-like_NAD/FAD-binding_dom"/>
</dbReference>
<dbReference type="GO" id="GO:0009097">
    <property type="term" value="P:isoleucine biosynthetic process"/>
    <property type="evidence" value="ECO:0007669"/>
    <property type="project" value="TreeGrafter"/>
</dbReference>
<dbReference type="PANTHER" id="PTHR18968:SF164">
    <property type="entry name" value="PYRUVATE DECARBOXYLASE"/>
    <property type="match status" value="1"/>
</dbReference>
<name>A0A401GT34_9APHY</name>
<dbReference type="InterPro" id="IPR029061">
    <property type="entry name" value="THDP-binding"/>
</dbReference>